<dbReference type="Proteomes" id="UP001209694">
    <property type="component" value="Unassembled WGS sequence"/>
</dbReference>
<accession>A0AAW5VDI1</accession>
<dbReference type="EMBL" id="JAMQQD010000011">
    <property type="protein sequence ID" value="MCW7517143.1"/>
    <property type="molecule type" value="Genomic_DNA"/>
</dbReference>
<reference evidence="1" key="1">
    <citation type="submission" date="2022-06" db="EMBL/GenBank/DDBJ databases">
        <title>Leptospira isolates from biofilms formed at urban environments.</title>
        <authorList>
            <person name="Ribeiro P.S."/>
            <person name="Sousa T."/>
            <person name="Carvalho N."/>
            <person name="Aburjaile F."/>
            <person name="Neves F."/>
            <person name="Oliveira D."/>
            <person name="Blanco L."/>
            <person name="Lima J."/>
            <person name="Costa F."/>
            <person name="Brenig B."/>
            <person name="Soares S."/>
            <person name="Ramos R."/>
            <person name="Goes-Neto A."/>
            <person name="Matiuzzi M."/>
            <person name="Azevedo V."/>
            <person name="Ristow P."/>
        </authorList>
    </citation>
    <scope>NUCLEOTIDE SEQUENCE</scope>
    <source>
        <strain evidence="1">VSF7</strain>
    </source>
</reference>
<comment type="caution">
    <text evidence="1">The sequence shown here is derived from an EMBL/GenBank/DDBJ whole genome shotgun (WGS) entry which is preliminary data.</text>
</comment>
<name>A0AAW5VDI1_9LEPT</name>
<dbReference type="RefSeq" id="WP_265394645.1">
    <property type="nucleotide sequence ID" value="NZ_JAMQQD010000011.1"/>
</dbReference>
<evidence type="ECO:0000313" key="1">
    <source>
        <dbReference type="EMBL" id="MCW7517143.1"/>
    </source>
</evidence>
<protein>
    <submittedName>
        <fullName evidence="1">Uncharacterized protein</fullName>
    </submittedName>
</protein>
<gene>
    <name evidence="1" type="ORF">ND810_18395</name>
</gene>
<sequence>MEIIIKNKGGDLKIVINRIDAEYRSIEYFLKLDQNIDWEKVFALLYESPRNNLNSFWVKGYEEKFGIMRFNEGDSLFSGLKDLSICIKNLTGTISEEFEDEYFQTYLDSFIHRMIYLDEIIGSII</sequence>
<dbReference type="AlphaFoldDB" id="A0AAW5VDI1"/>
<proteinExistence type="predicted"/>
<organism evidence="1 2">
    <name type="scientific">Leptospira levettii</name>
    <dbReference type="NCBI Taxonomy" id="2023178"/>
    <lineage>
        <taxon>Bacteria</taxon>
        <taxon>Pseudomonadati</taxon>
        <taxon>Spirochaetota</taxon>
        <taxon>Spirochaetia</taxon>
        <taxon>Leptospirales</taxon>
        <taxon>Leptospiraceae</taxon>
        <taxon>Leptospira</taxon>
    </lineage>
</organism>
<evidence type="ECO:0000313" key="2">
    <source>
        <dbReference type="Proteomes" id="UP001209694"/>
    </source>
</evidence>